<comment type="caution">
    <text evidence="2">The sequence shown here is derived from an EMBL/GenBank/DDBJ whole genome shotgun (WGS) entry which is preliminary data.</text>
</comment>
<organism evidence="2 3">
    <name type="scientific">Elysia crispata</name>
    <name type="common">lettuce slug</name>
    <dbReference type="NCBI Taxonomy" id="231223"/>
    <lineage>
        <taxon>Eukaryota</taxon>
        <taxon>Metazoa</taxon>
        <taxon>Spiralia</taxon>
        <taxon>Lophotrochozoa</taxon>
        <taxon>Mollusca</taxon>
        <taxon>Gastropoda</taxon>
        <taxon>Heterobranchia</taxon>
        <taxon>Euthyneura</taxon>
        <taxon>Panpulmonata</taxon>
        <taxon>Sacoglossa</taxon>
        <taxon>Placobranchoidea</taxon>
        <taxon>Plakobranchidae</taxon>
        <taxon>Elysia</taxon>
    </lineage>
</organism>
<sequence length="152" mass="16770">MTELVFLEPWICKGSERIGAVGIDLGPCQPVARIANVVLQDATDPLSPYSLSTPNRQDKMSHVFWRSSDQLPTNAIRCHSAIDNTQQTMQTKPRRARTGRSIHTGTGTCGQNTGRSRQTILHGILLPATPVHGPLYIQQSQAIQGLRSYFSF</sequence>
<proteinExistence type="predicted"/>
<gene>
    <name evidence="2" type="ORF">RRG08_030781</name>
</gene>
<evidence type="ECO:0000313" key="2">
    <source>
        <dbReference type="EMBL" id="KAK3743659.1"/>
    </source>
</evidence>
<protein>
    <submittedName>
        <fullName evidence="2">Uncharacterized protein</fullName>
    </submittedName>
</protein>
<reference evidence="2" key="1">
    <citation type="journal article" date="2023" name="G3 (Bethesda)">
        <title>A reference genome for the long-term kleptoplast-retaining sea slug Elysia crispata morphotype clarki.</title>
        <authorList>
            <person name="Eastman K.E."/>
            <person name="Pendleton A.L."/>
            <person name="Shaikh M.A."/>
            <person name="Suttiyut T."/>
            <person name="Ogas R."/>
            <person name="Tomko P."/>
            <person name="Gavelis G."/>
            <person name="Widhalm J.R."/>
            <person name="Wisecaver J.H."/>
        </authorList>
    </citation>
    <scope>NUCLEOTIDE SEQUENCE</scope>
    <source>
        <strain evidence="2">ECLA1</strain>
    </source>
</reference>
<keyword evidence="3" id="KW-1185">Reference proteome</keyword>
<evidence type="ECO:0000256" key="1">
    <source>
        <dbReference type="SAM" id="MobiDB-lite"/>
    </source>
</evidence>
<feature type="region of interest" description="Disordered" evidence="1">
    <location>
        <begin position="86"/>
        <end position="114"/>
    </location>
</feature>
<feature type="compositionally biased region" description="Polar residues" evidence="1">
    <location>
        <begin position="101"/>
        <end position="114"/>
    </location>
</feature>
<dbReference type="Proteomes" id="UP001283361">
    <property type="component" value="Unassembled WGS sequence"/>
</dbReference>
<name>A0AAE0YGY3_9GAST</name>
<accession>A0AAE0YGY3</accession>
<dbReference type="AlphaFoldDB" id="A0AAE0YGY3"/>
<dbReference type="EMBL" id="JAWDGP010006299">
    <property type="protein sequence ID" value="KAK3743659.1"/>
    <property type="molecule type" value="Genomic_DNA"/>
</dbReference>
<evidence type="ECO:0000313" key="3">
    <source>
        <dbReference type="Proteomes" id="UP001283361"/>
    </source>
</evidence>